<dbReference type="EMBL" id="RQHU01000005">
    <property type="protein sequence ID" value="TGN16358.1"/>
    <property type="molecule type" value="Genomic_DNA"/>
</dbReference>
<reference evidence="1" key="1">
    <citation type="journal article" date="2019" name="PLoS Negl. Trop. Dis.">
        <title>Revisiting the worldwide diversity of Leptospira species in the environment.</title>
        <authorList>
            <person name="Vincent A.T."/>
            <person name="Schiettekatte O."/>
            <person name="Bourhy P."/>
            <person name="Veyrier F.J."/>
            <person name="Picardeau M."/>
        </authorList>
    </citation>
    <scope>NUCLEOTIDE SEQUENCE [LARGE SCALE GENOMIC DNA]</scope>
    <source>
        <strain evidence="1">201601109</strain>
    </source>
</reference>
<dbReference type="SUPFAM" id="SSF56935">
    <property type="entry name" value="Porins"/>
    <property type="match status" value="1"/>
</dbReference>
<dbReference type="OrthoDB" id="339298at2"/>
<protein>
    <submittedName>
        <fullName evidence="1">Uncharacterized protein</fullName>
    </submittedName>
</protein>
<name>A0A6H3NXE1_9LEPT</name>
<dbReference type="Proteomes" id="UP000297649">
    <property type="component" value="Unassembled WGS sequence"/>
</dbReference>
<comment type="caution">
    <text evidence="1">The sequence shown here is derived from an EMBL/GenBank/DDBJ whole genome shotgun (WGS) entry which is preliminary data.</text>
</comment>
<keyword evidence="2" id="KW-1185">Reference proteome</keyword>
<sequence>MKLVIWLIPFFFVLIQDPVFGNSNFSKEEYSANFFRAPSVGGEYRKDQFSIHGGYYVTNFDPGITTEFYKVGFGYWFLPTKLNSFIEQPSSFYTYLSYGKGINLGYKNKDSFMYELGYRFMLWKGLSFRFGIILLVADGASPELNPTPGISYSVFF</sequence>
<organism evidence="1 2">
    <name type="scientific">Leptospira bandrabouensis</name>
    <dbReference type="NCBI Taxonomy" id="2484903"/>
    <lineage>
        <taxon>Bacteria</taxon>
        <taxon>Pseudomonadati</taxon>
        <taxon>Spirochaetota</taxon>
        <taxon>Spirochaetia</taxon>
        <taxon>Leptospirales</taxon>
        <taxon>Leptospiraceae</taxon>
        <taxon>Leptospira</taxon>
    </lineage>
</organism>
<evidence type="ECO:0000313" key="1">
    <source>
        <dbReference type="EMBL" id="TGN16358.1"/>
    </source>
</evidence>
<proteinExistence type="predicted"/>
<dbReference type="AlphaFoldDB" id="A0A6H3NXE1"/>
<gene>
    <name evidence="1" type="ORF">EHR08_08890</name>
</gene>
<evidence type="ECO:0000313" key="2">
    <source>
        <dbReference type="Proteomes" id="UP000297649"/>
    </source>
</evidence>
<accession>A0A6H3NXE1</accession>
<dbReference type="RefSeq" id="WP_135745969.1">
    <property type="nucleotide sequence ID" value="NZ_JAIZBI010000003.1"/>
</dbReference>